<sequence length="140" mass="16147">MNRRRRTKILIDGDWCLAKGMADEVTQRYNCQNIIAPRQGLTMVRMRESAKKSLFYIGEVLVTEAKVELNQCIGIGIVVGIHEEMARQLAVIDAAYKAELPETKKWEDRLLKAEQLIKKEKSKQQTELFETTVNFETMDV</sequence>
<organism evidence="1 2">
    <name type="scientific">Alteribacillus persepolensis</name>
    <dbReference type="NCBI Taxonomy" id="568899"/>
    <lineage>
        <taxon>Bacteria</taxon>
        <taxon>Bacillati</taxon>
        <taxon>Bacillota</taxon>
        <taxon>Bacilli</taxon>
        <taxon>Bacillales</taxon>
        <taxon>Bacillaceae</taxon>
        <taxon>Alteribacillus</taxon>
    </lineage>
</organism>
<dbReference type="RefSeq" id="WP_091274675.1">
    <property type="nucleotide sequence ID" value="NZ_FNDK01000017.1"/>
</dbReference>
<dbReference type="Proteomes" id="UP000199163">
    <property type="component" value="Unassembled WGS sequence"/>
</dbReference>
<accession>A0A1G8GVI1</accession>
<dbReference type="NCBIfam" id="TIGR03293">
    <property type="entry name" value="PhnG_redo"/>
    <property type="match status" value="1"/>
</dbReference>
<reference evidence="1 2" key="1">
    <citation type="submission" date="2016-10" db="EMBL/GenBank/DDBJ databases">
        <authorList>
            <person name="de Groot N.N."/>
        </authorList>
    </citation>
    <scope>NUCLEOTIDE SEQUENCE [LARGE SCALE GENOMIC DNA]</scope>
    <source>
        <strain evidence="1 2">DSM 21632</strain>
    </source>
</reference>
<name>A0A1G8GVI1_9BACI</name>
<proteinExistence type="predicted"/>
<dbReference type="OrthoDB" id="3182891at2"/>
<gene>
    <name evidence="1" type="ORF">SAMN05192534_11730</name>
</gene>
<dbReference type="Pfam" id="PF06754">
    <property type="entry name" value="PhnG"/>
    <property type="match status" value="1"/>
</dbReference>
<protein>
    <submittedName>
        <fullName evidence="1">Alpha-D-ribose 1-methylphosphonate 5-triphosphate synthase subunit PhnG</fullName>
    </submittedName>
</protein>
<keyword evidence="2" id="KW-1185">Reference proteome</keyword>
<dbReference type="AlphaFoldDB" id="A0A1G8GVI1"/>
<evidence type="ECO:0000313" key="1">
    <source>
        <dbReference type="EMBL" id="SDH98415.1"/>
    </source>
</evidence>
<evidence type="ECO:0000313" key="2">
    <source>
        <dbReference type="Proteomes" id="UP000199163"/>
    </source>
</evidence>
<dbReference type="EMBL" id="FNDK01000017">
    <property type="protein sequence ID" value="SDH98415.1"/>
    <property type="molecule type" value="Genomic_DNA"/>
</dbReference>
<dbReference type="InterPro" id="IPR009609">
    <property type="entry name" value="Phosphonate_metab_PhnG"/>
</dbReference>
<dbReference type="STRING" id="568899.SAMN05192534_11730"/>
<dbReference type="GO" id="GO:0015716">
    <property type="term" value="P:organic phosphonate transport"/>
    <property type="evidence" value="ECO:0007669"/>
    <property type="project" value="InterPro"/>
</dbReference>
<dbReference type="GO" id="GO:0019634">
    <property type="term" value="P:organic phosphonate metabolic process"/>
    <property type="evidence" value="ECO:0007669"/>
    <property type="project" value="InterPro"/>
</dbReference>